<feature type="repeat" description="ARM" evidence="3">
    <location>
        <begin position="170"/>
        <end position="212"/>
    </location>
</feature>
<dbReference type="InterPro" id="IPR058678">
    <property type="entry name" value="ARM_PUB"/>
</dbReference>
<dbReference type="SMART" id="SM00185">
    <property type="entry name" value="ARM"/>
    <property type="match status" value="4"/>
</dbReference>
<dbReference type="InterPro" id="IPR000225">
    <property type="entry name" value="Armadillo"/>
</dbReference>
<evidence type="ECO:0000256" key="1">
    <source>
        <dbReference type="ARBA" id="ARBA00022737"/>
    </source>
</evidence>
<dbReference type="PANTHER" id="PTHR23315:SF129">
    <property type="entry name" value="ARM REPEAT SUPERFAMILY PROTEIN"/>
    <property type="match status" value="1"/>
</dbReference>
<dbReference type="AlphaFoldDB" id="A0A2Z7AAS1"/>
<reference evidence="6 7" key="1">
    <citation type="journal article" date="2015" name="Proc. Natl. Acad. Sci. U.S.A.">
        <title>The resurrection genome of Boea hygrometrica: A blueprint for survival of dehydration.</title>
        <authorList>
            <person name="Xiao L."/>
            <person name="Yang G."/>
            <person name="Zhang L."/>
            <person name="Yang X."/>
            <person name="Zhao S."/>
            <person name="Ji Z."/>
            <person name="Zhou Q."/>
            <person name="Hu M."/>
            <person name="Wang Y."/>
            <person name="Chen M."/>
            <person name="Xu Y."/>
            <person name="Jin H."/>
            <person name="Xiao X."/>
            <person name="Hu G."/>
            <person name="Bao F."/>
            <person name="Hu Y."/>
            <person name="Wan P."/>
            <person name="Li L."/>
            <person name="Deng X."/>
            <person name="Kuang T."/>
            <person name="Xiang C."/>
            <person name="Zhu J.K."/>
            <person name="Oliver M.J."/>
            <person name="He Y."/>
        </authorList>
    </citation>
    <scope>NUCLEOTIDE SEQUENCE [LARGE SCALE GENOMIC DNA]</scope>
    <source>
        <strain evidence="7">cv. XS01</strain>
    </source>
</reference>
<evidence type="ECO:0000256" key="2">
    <source>
        <dbReference type="ARBA" id="ARBA00022786"/>
    </source>
</evidence>
<keyword evidence="1" id="KW-0677">Repeat</keyword>
<dbReference type="Gene3D" id="1.25.10.10">
    <property type="entry name" value="Leucine-rich Repeat Variant"/>
    <property type="match status" value="1"/>
</dbReference>
<feature type="domain" description="U-box" evidence="5">
    <location>
        <begin position="146"/>
        <end position="400"/>
    </location>
</feature>
<dbReference type="OrthoDB" id="7537227at2759"/>
<dbReference type="SUPFAM" id="SSF48371">
    <property type="entry name" value="ARM repeat"/>
    <property type="match status" value="1"/>
</dbReference>
<dbReference type="PROSITE" id="PS50176">
    <property type="entry name" value="ARM_REPEAT"/>
    <property type="match status" value="1"/>
</dbReference>
<sequence>MVSIEGSPSYPGSSYIDTPPPSSARISRSMGRSMRTVRSKIFQTEFANDSCATPRNSSCSFDLEDFLGMSGSYSDLYCSSDISAELRQLATAPDHGIHFEPEPSSEFLQRERLYSEIIASVATEFFQPTVKICVDELQSTSPVVKRSAAGKLRLLAKSRSDNRALIGDSGAIPALIPLLICSDPASQEQAATALLNLSLHERNRPLITNAGAVKSLIHALKTGTAVSKQNAACALLNLAQSDETKLSIGACGAIPPLVSLLVSGSSRGKKDALATLYKLCSVRLNKQRAVRAGAVRALVAEKDRGLAEKIMAVLSSLSGTELGRKAIVEEGGIAALLEAIESGTDKGKEFAVWTLLQLCRDNADNIGFVLREWGIPPPLLTLSLKGTSKAKNKAKVLIRYLKEPELEASSSSDP</sequence>
<proteinExistence type="predicted"/>
<keyword evidence="7" id="KW-1185">Reference proteome</keyword>
<keyword evidence="2" id="KW-0833">Ubl conjugation pathway</keyword>
<evidence type="ECO:0000313" key="7">
    <source>
        <dbReference type="Proteomes" id="UP000250235"/>
    </source>
</evidence>
<dbReference type="Pfam" id="PF25598">
    <property type="entry name" value="ARM_PUB"/>
    <property type="match status" value="1"/>
</dbReference>
<protein>
    <submittedName>
        <fullName evidence="6">U-box domain-containing protein 4-like</fullName>
    </submittedName>
</protein>
<dbReference type="InterPro" id="IPR011989">
    <property type="entry name" value="ARM-like"/>
</dbReference>
<dbReference type="EMBL" id="KV019586">
    <property type="protein sequence ID" value="KZV16050.1"/>
    <property type="molecule type" value="Genomic_DNA"/>
</dbReference>
<dbReference type="PANTHER" id="PTHR23315">
    <property type="entry name" value="U BOX DOMAIN-CONTAINING"/>
    <property type="match status" value="1"/>
</dbReference>
<accession>A0A2Z7AAS1</accession>
<dbReference type="FunFam" id="1.25.10.10:FF:000308">
    <property type="entry name" value="U-box domain-containing protein 4"/>
    <property type="match status" value="1"/>
</dbReference>
<name>A0A2Z7AAS1_9LAMI</name>
<gene>
    <name evidence="6" type="ORF">F511_26179</name>
</gene>
<evidence type="ECO:0000256" key="3">
    <source>
        <dbReference type="PROSITE-ProRule" id="PRU00259"/>
    </source>
</evidence>
<feature type="region of interest" description="Disordered" evidence="4">
    <location>
        <begin position="1"/>
        <end position="32"/>
    </location>
</feature>
<dbReference type="Proteomes" id="UP000250235">
    <property type="component" value="Unassembled WGS sequence"/>
</dbReference>
<evidence type="ECO:0000256" key="4">
    <source>
        <dbReference type="SAM" id="MobiDB-lite"/>
    </source>
</evidence>
<evidence type="ECO:0000313" key="6">
    <source>
        <dbReference type="EMBL" id="KZV16050.1"/>
    </source>
</evidence>
<organism evidence="6 7">
    <name type="scientific">Dorcoceras hygrometricum</name>
    <dbReference type="NCBI Taxonomy" id="472368"/>
    <lineage>
        <taxon>Eukaryota</taxon>
        <taxon>Viridiplantae</taxon>
        <taxon>Streptophyta</taxon>
        <taxon>Embryophyta</taxon>
        <taxon>Tracheophyta</taxon>
        <taxon>Spermatophyta</taxon>
        <taxon>Magnoliopsida</taxon>
        <taxon>eudicotyledons</taxon>
        <taxon>Gunneridae</taxon>
        <taxon>Pentapetalae</taxon>
        <taxon>asterids</taxon>
        <taxon>lamiids</taxon>
        <taxon>Lamiales</taxon>
        <taxon>Gesneriaceae</taxon>
        <taxon>Didymocarpoideae</taxon>
        <taxon>Trichosporeae</taxon>
        <taxon>Loxocarpinae</taxon>
        <taxon>Dorcoceras</taxon>
    </lineage>
</organism>
<dbReference type="InterPro" id="IPR016024">
    <property type="entry name" value="ARM-type_fold"/>
</dbReference>
<evidence type="ECO:0000259" key="5">
    <source>
        <dbReference type="Pfam" id="PF25598"/>
    </source>
</evidence>